<dbReference type="Proteomes" id="UP000772434">
    <property type="component" value="Unassembled WGS sequence"/>
</dbReference>
<organism evidence="3 4">
    <name type="scientific">Rhodocollybia butyracea</name>
    <dbReference type="NCBI Taxonomy" id="206335"/>
    <lineage>
        <taxon>Eukaryota</taxon>
        <taxon>Fungi</taxon>
        <taxon>Dikarya</taxon>
        <taxon>Basidiomycota</taxon>
        <taxon>Agaricomycotina</taxon>
        <taxon>Agaricomycetes</taxon>
        <taxon>Agaricomycetidae</taxon>
        <taxon>Agaricales</taxon>
        <taxon>Marasmiineae</taxon>
        <taxon>Omphalotaceae</taxon>
        <taxon>Rhodocollybia</taxon>
    </lineage>
</organism>
<comment type="caution">
    <text evidence="3">The sequence shown here is derived from an EMBL/GenBank/DDBJ whole genome shotgun (WGS) entry which is preliminary data.</text>
</comment>
<sequence length="315" mass="35069">MLRKHHWLCFILLAVLISPAWAVPTPTPEPSKTKYSVTVREENNAKVEKIPPKAKRINEFIIDMGEAMGDGNEPHNVKHWSLEDINMRFEISEMLYYELQGGKFCSKICYGYIVTTDLGWRGLVKTAAVIAQDPTHPCRFSVLHLPLPTRFLNDQFVIDHQKDRYLEFLTVFAPIKDWMPNVHDPVFHDVVREAMLILADPAAAKAAKEAARASKEAAQAVKRARAADEAALKDPRYKVAAQVAQAEANTKAEDAAQAKVTLKAACVAAKVTKAENDAKIKAKMDFKYLTKPSVPSPGPPASRTPPEKFPNGPFK</sequence>
<evidence type="ECO:0000313" key="3">
    <source>
        <dbReference type="EMBL" id="KAF9073162.1"/>
    </source>
</evidence>
<keyword evidence="2" id="KW-0732">Signal</keyword>
<name>A0A9P5Q1X9_9AGAR</name>
<gene>
    <name evidence="3" type="ORF">BDP27DRAFT_1445098</name>
</gene>
<reference evidence="3" key="1">
    <citation type="submission" date="2020-11" db="EMBL/GenBank/DDBJ databases">
        <authorList>
            <consortium name="DOE Joint Genome Institute"/>
            <person name="Ahrendt S."/>
            <person name="Riley R."/>
            <person name="Andreopoulos W."/>
            <person name="Labutti K."/>
            <person name="Pangilinan J."/>
            <person name="Ruiz-Duenas F.J."/>
            <person name="Barrasa J.M."/>
            <person name="Sanchez-Garcia M."/>
            <person name="Camarero S."/>
            <person name="Miyauchi S."/>
            <person name="Serrano A."/>
            <person name="Linde D."/>
            <person name="Babiker R."/>
            <person name="Drula E."/>
            <person name="Ayuso-Fernandez I."/>
            <person name="Pacheco R."/>
            <person name="Padilla G."/>
            <person name="Ferreira P."/>
            <person name="Barriuso J."/>
            <person name="Kellner H."/>
            <person name="Castanera R."/>
            <person name="Alfaro M."/>
            <person name="Ramirez L."/>
            <person name="Pisabarro A.G."/>
            <person name="Kuo A."/>
            <person name="Tritt A."/>
            <person name="Lipzen A."/>
            <person name="He G."/>
            <person name="Yan M."/>
            <person name="Ng V."/>
            <person name="Cullen D."/>
            <person name="Martin F."/>
            <person name="Rosso M.-N."/>
            <person name="Henrissat B."/>
            <person name="Hibbett D."/>
            <person name="Martinez A.T."/>
            <person name="Grigoriev I.V."/>
        </authorList>
    </citation>
    <scope>NUCLEOTIDE SEQUENCE</scope>
    <source>
        <strain evidence="3">AH 40177</strain>
    </source>
</reference>
<dbReference type="EMBL" id="JADNRY010000019">
    <property type="protein sequence ID" value="KAF9073162.1"/>
    <property type="molecule type" value="Genomic_DNA"/>
</dbReference>
<keyword evidence="4" id="KW-1185">Reference proteome</keyword>
<proteinExistence type="predicted"/>
<feature type="signal peptide" evidence="2">
    <location>
        <begin position="1"/>
        <end position="22"/>
    </location>
</feature>
<evidence type="ECO:0000313" key="4">
    <source>
        <dbReference type="Proteomes" id="UP000772434"/>
    </source>
</evidence>
<protein>
    <submittedName>
        <fullName evidence="3">Uncharacterized protein</fullName>
    </submittedName>
</protein>
<evidence type="ECO:0000256" key="2">
    <source>
        <dbReference type="SAM" id="SignalP"/>
    </source>
</evidence>
<dbReference type="AlphaFoldDB" id="A0A9P5Q1X9"/>
<feature type="chain" id="PRO_5040512044" evidence="2">
    <location>
        <begin position="23"/>
        <end position="315"/>
    </location>
</feature>
<feature type="region of interest" description="Disordered" evidence="1">
    <location>
        <begin position="289"/>
        <end position="315"/>
    </location>
</feature>
<feature type="compositionally biased region" description="Pro residues" evidence="1">
    <location>
        <begin position="294"/>
        <end position="303"/>
    </location>
</feature>
<accession>A0A9P5Q1X9</accession>
<evidence type="ECO:0000256" key="1">
    <source>
        <dbReference type="SAM" id="MobiDB-lite"/>
    </source>
</evidence>